<protein>
    <submittedName>
        <fullName evidence="3">ABC transporter substrate-binding protein</fullName>
    </submittedName>
</protein>
<dbReference type="Pfam" id="PF00497">
    <property type="entry name" value="SBP_bac_3"/>
    <property type="match status" value="1"/>
</dbReference>
<evidence type="ECO:0000313" key="4">
    <source>
        <dbReference type="Proteomes" id="UP000645257"/>
    </source>
</evidence>
<feature type="domain" description="Solute-binding protein family 3/N-terminal" evidence="2">
    <location>
        <begin position="33"/>
        <end position="242"/>
    </location>
</feature>
<dbReference type="InterPro" id="IPR001638">
    <property type="entry name" value="Solute-binding_3/MltF_N"/>
</dbReference>
<dbReference type="PANTHER" id="PTHR35936:SF25">
    <property type="entry name" value="ABC TRANSPORTER SUBSTRATE-BINDING PROTEIN"/>
    <property type="match status" value="1"/>
</dbReference>
<keyword evidence="4" id="KW-1185">Reference proteome</keyword>
<evidence type="ECO:0000259" key="2">
    <source>
        <dbReference type="Pfam" id="PF00497"/>
    </source>
</evidence>
<accession>A0A918P1E4</accession>
<name>A0A918P1E4_9NEIS</name>
<reference evidence="3" key="1">
    <citation type="journal article" date="2014" name="Int. J. Syst. Evol. Microbiol.">
        <title>Complete genome sequence of Corynebacterium casei LMG S-19264T (=DSM 44701T), isolated from a smear-ripened cheese.</title>
        <authorList>
            <consortium name="US DOE Joint Genome Institute (JGI-PGF)"/>
            <person name="Walter F."/>
            <person name="Albersmeier A."/>
            <person name="Kalinowski J."/>
            <person name="Ruckert C."/>
        </authorList>
    </citation>
    <scope>NUCLEOTIDE SEQUENCE</scope>
    <source>
        <strain evidence="3">KCTC 32182</strain>
    </source>
</reference>
<gene>
    <name evidence="3" type="ORF">GCM10011289_15180</name>
</gene>
<dbReference type="SUPFAM" id="SSF53850">
    <property type="entry name" value="Periplasmic binding protein-like II"/>
    <property type="match status" value="1"/>
</dbReference>
<reference evidence="3" key="2">
    <citation type="submission" date="2020-09" db="EMBL/GenBank/DDBJ databases">
        <authorList>
            <person name="Sun Q."/>
            <person name="Kim S."/>
        </authorList>
    </citation>
    <scope>NUCLEOTIDE SEQUENCE</scope>
    <source>
        <strain evidence="3">KCTC 32182</strain>
    </source>
</reference>
<proteinExistence type="predicted"/>
<dbReference type="Gene3D" id="3.40.190.10">
    <property type="entry name" value="Periplasmic binding protein-like II"/>
    <property type="match status" value="2"/>
</dbReference>
<sequence>MIPLKTRLSLLLLLGLDGAAALGAPLRFVGAEFPFILEYREGKPAGLAVSVIRDIAEHTGLDYTISIVPWARAQALVESGRADVLIGPYRTKEREARMTFMRWPLYIDTLSWYALKESRYTWSGKFSELGHLRLGVTRAWTLGQSYEASKRRLQIETADTMEQNFGKLALGRLDLVACNERTARFLVKRMQPRLEIQALKPPISHIGGYFAHPRAPVDADSLARFETALGELARSGRLQALSRLEGLDYPGPRTKWAEYLAGLS</sequence>
<comment type="caution">
    <text evidence="3">The sequence shown here is derived from an EMBL/GenBank/DDBJ whole genome shotgun (WGS) entry which is preliminary data.</text>
</comment>
<organism evidence="3 4">
    <name type="scientific">Paludibacterium paludis</name>
    <dbReference type="NCBI Taxonomy" id="1225769"/>
    <lineage>
        <taxon>Bacteria</taxon>
        <taxon>Pseudomonadati</taxon>
        <taxon>Pseudomonadota</taxon>
        <taxon>Betaproteobacteria</taxon>
        <taxon>Neisseriales</taxon>
        <taxon>Chromobacteriaceae</taxon>
        <taxon>Paludibacterium</taxon>
    </lineage>
</organism>
<dbReference type="PANTHER" id="PTHR35936">
    <property type="entry name" value="MEMBRANE-BOUND LYTIC MUREIN TRANSGLYCOSYLASE F"/>
    <property type="match status" value="1"/>
</dbReference>
<evidence type="ECO:0000313" key="3">
    <source>
        <dbReference type="EMBL" id="GGY12973.1"/>
    </source>
</evidence>
<evidence type="ECO:0000256" key="1">
    <source>
        <dbReference type="ARBA" id="ARBA00022729"/>
    </source>
</evidence>
<dbReference type="EMBL" id="BMYX01000007">
    <property type="protein sequence ID" value="GGY12973.1"/>
    <property type="molecule type" value="Genomic_DNA"/>
</dbReference>
<keyword evidence="1" id="KW-0732">Signal</keyword>
<dbReference type="Proteomes" id="UP000645257">
    <property type="component" value="Unassembled WGS sequence"/>
</dbReference>
<dbReference type="AlphaFoldDB" id="A0A918P1E4"/>